<gene>
    <name evidence="1" type="ORF">LCGC14_2021620</name>
</gene>
<proteinExistence type="predicted"/>
<protein>
    <recommendedName>
        <fullName evidence="2">Peptidase C39 domain-containing protein</fullName>
    </recommendedName>
</protein>
<dbReference type="EMBL" id="LAZR01023359">
    <property type="protein sequence ID" value="KKL78758.1"/>
    <property type="molecule type" value="Genomic_DNA"/>
</dbReference>
<evidence type="ECO:0008006" key="2">
    <source>
        <dbReference type="Google" id="ProtNLM"/>
    </source>
</evidence>
<sequence>MTKFWNDQKYSECQLVTLWNAAMYYGIDVPTQYGAEYKMECVRAKAIHGAAIASGHLINKLGLKAINGRLNWEWIKTNCPIEFPIFCYRGYHSVLMVDVNTVKKRVLLTNYTKGKLCWVSIDNLIKMHNKRVRPIKWVISDC</sequence>
<comment type="caution">
    <text evidence="1">The sequence shown here is derived from an EMBL/GenBank/DDBJ whole genome shotgun (WGS) entry which is preliminary data.</text>
</comment>
<name>A0A0F9EXH6_9ZZZZ</name>
<accession>A0A0F9EXH6</accession>
<evidence type="ECO:0000313" key="1">
    <source>
        <dbReference type="EMBL" id="KKL78758.1"/>
    </source>
</evidence>
<reference evidence="1" key="1">
    <citation type="journal article" date="2015" name="Nature">
        <title>Complex archaea that bridge the gap between prokaryotes and eukaryotes.</title>
        <authorList>
            <person name="Spang A."/>
            <person name="Saw J.H."/>
            <person name="Jorgensen S.L."/>
            <person name="Zaremba-Niedzwiedzka K."/>
            <person name="Martijn J."/>
            <person name="Lind A.E."/>
            <person name="van Eijk R."/>
            <person name="Schleper C."/>
            <person name="Guy L."/>
            <person name="Ettema T.J."/>
        </authorList>
    </citation>
    <scope>NUCLEOTIDE SEQUENCE</scope>
</reference>
<dbReference type="AlphaFoldDB" id="A0A0F9EXH6"/>
<organism evidence="1">
    <name type="scientific">marine sediment metagenome</name>
    <dbReference type="NCBI Taxonomy" id="412755"/>
    <lineage>
        <taxon>unclassified sequences</taxon>
        <taxon>metagenomes</taxon>
        <taxon>ecological metagenomes</taxon>
    </lineage>
</organism>